<evidence type="ECO:0000256" key="11">
    <source>
        <dbReference type="PROSITE-ProRule" id="PRU00091"/>
    </source>
</evidence>
<feature type="compositionally biased region" description="Low complexity" evidence="13">
    <location>
        <begin position="148"/>
        <end position="165"/>
    </location>
</feature>
<dbReference type="InterPro" id="IPR027483">
    <property type="entry name" value="PInositol-4-P-4/5-kinase_C_sf"/>
</dbReference>
<evidence type="ECO:0000256" key="10">
    <source>
        <dbReference type="ARBA" id="ARBA00077223"/>
    </source>
</evidence>
<dbReference type="PROSITE" id="PS50178">
    <property type="entry name" value="ZF_FYVE"/>
    <property type="match status" value="1"/>
</dbReference>
<dbReference type="PANTHER" id="PTHR45748:SF14">
    <property type="entry name" value="1-PHOSPHATIDYLINOSITOL-3-PHOSPHATE 5-KINASE FAB1C-RELATED"/>
    <property type="match status" value="1"/>
</dbReference>
<evidence type="ECO:0000313" key="16">
    <source>
        <dbReference type="EMBL" id="GFZ15911.1"/>
    </source>
</evidence>
<gene>
    <name evidence="16" type="ORF">Acr_25g0003200</name>
</gene>
<evidence type="ECO:0000313" key="17">
    <source>
        <dbReference type="Proteomes" id="UP000585474"/>
    </source>
</evidence>
<feature type="domain" description="PIPK" evidence="15">
    <location>
        <begin position="1172"/>
        <end position="1492"/>
    </location>
</feature>
<dbReference type="InterPro" id="IPR027409">
    <property type="entry name" value="GroEL-like_apical_dom_sf"/>
</dbReference>
<keyword evidence="3" id="KW-0479">Metal-binding</keyword>
<comment type="subunit">
    <text evidence="9">Component of the PI(3,5)P2 regulatory complex at least composed of ATG18, SAC/FIG4, FAB1 and VAC14.</text>
</comment>
<keyword evidence="2 12" id="KW-0808">Transferase</keyword>
<dbReference type="OrthoDB" id="158357at2759"/>
<dbReference type="PANTHER" id="PTHR45748">
    <property type="entry name" value="1-PHOSPHATIDYLINOSITOL 3-PHOSPHATE 5-KINASE-RELATED"/>
    <property type="match status" value="1"/>
</dbReference>
<keyword evidence="5 11" id="KW-0863">Zinc-finger</keyword>
<dbReference type="InterPro" id="IPR011011">
    <property type="entry name" value="Znf_FYVE_PHD"/>
</dbReference>
<dbReference type="InterPro" id="IPR044769">
    <property type="entry name" value="PIKfyve_PIPKc"/>
</dbReference>
<evidence type="ECO:0000256" key="4">
    <source>
        <dbReference type="ARBA" id="ARBA00022741"/>
    </source>
</evidence>
<evidence type="ECO:0000256" key="2">
    <source>
        <dbReference type="ARBA" id="ARBA00022679"/>
    </source>
</evidence>
<feature type="region of interest" description="Disordered" evidence="13">
    <location>
        <begin position="111"/>
        <end position="135"/>
    </location>
</feature>
<dbReference type="SUPFAM" id="SSF56104">
    <property type="entry name" value="SAICAR synthase-like"/>
    <property type="match status" value="1"/>
</dbReference>
<comment type="caution">
    <text evidence="16">The sequence shown here is derived from an EMBL/GenBank/DDBJ whole genome shotgun (WGS) entry which is preliminary data.</text>
</comment>
<keyword evidence="6 12" id="KW-0418">Kinase</keyword>
<evidence type="ECO:0000259" key="14">
    <source>
        <dbReference type="PROSITE" id="PS50178"/>
    </source>
</evidence>
<name>A0A7J0GYQ9_9ERIC</name>
<dbReference type="Gene3D" id="3.30.810.10">
    <property type="entry name" value="2-Layer Sandwich"/>
    <property type="match status" value="1"/>
</dbReference>
<dbReference type="Gene3D" id="3.50.7.10">
    <property type="entry name" value="GroEL"/>
    <property type="match status" value="1"/>
</dbReference>
<keyword evidence="17" id="KW-1185">Reference proteome</keyword>
<dbReference type="GO" id="GO:0010008">
    <property type="term" value="C:endosome membrane"/>
    <property type="evidence" value="ECO:0007669"/>
    <property type="project" value="TreeGrafter"/>
</dbReference>
<dbReference type="FunFam" id="3.50.7.10:FF:000007">
    <property type="entry name" value="1-phosphatidylinositol 3-phosphate 5-kinase isoform X1"/>
    <property type="match status" value="1"/>
</dbReference>
<reference evidence="16 17" key="1">
    <citation type="submission" date="2019-07" db="EMBL/GenBank/DDBJ databases">
        <title>De Novo Assembly of kiwifruit Actinidia rufa.</title>
        <authorList>
            <person name="Sugita-Konishi S."/>
            <person name="Sato K."/>
            <person name="Mori E."/>
            <person name="Abe Y."/>
            <person name="Kisaki G."/>
            <person name="Hamano K."/>
            <person name="Suezawa K."/>
            <person name="Otani M."/>
            <person name="Fukuda T."/>
            <person name="Manabe T."/>
            <person name="Gomi K."/>
            <person name="Tabuchi M."/>
            <person name="Akimitsu K."/>
            <person name="Kataoka I."/>
        </authorList>
    </citation>
    <scope>NUCLEOTIDE SEQUENCE [LARGE SCALE GENOMIC DNA]</scope>
    <source>
        <strain evidence="17">cv. Fuchu</strain>
    </source>
</reference>
<dbReference type="GO" id="GO:0046854">
    <property type="term" value="P:phosphatidylinositol phosphate biosynthetic process"/>
    <property type="evidence" value="ECO:0007669"/>
    <property type="project" value="TreeGrafter"/>
</dbReference>
<evidence type="ECO:0000256" key="9">
    <source>
        <dbReference type="ARBA" id="ARBA00023464"/>
    </source>
</evidence>
<dbReference type="EMBL" id="BJWL01000025">
    <property type="protein sequence ID" value="GFZ15911.1"/>
    <property type="molecule type" value="Genomic_DNA"/>
</dbReference>
<dbReference type="GO" id="GO:0008270">
    <property type="term" value="F:zinc ion binding"/>
    <property type="evidence" value="ECO:0007669"/>
    <property type="project" value="UniProtKB-KW"/>
</dbReference>
<dbReference type="GO" id="GO:0005524">
    <property type="term" value="F:ATP binding"/>
    <property type="evidence" value="ECO:0007669"/>
    <property type="project" value="UniProtKB-UniRule"/>
</dbReference>
<dbReference type="InterPro" id="IPR002498">
    <property type="entry name" value="PInositol-4-P-4/5-kinase_core"/>
</dbReference>
<dbReference type="InterPro" id="IPR027484">
    <property type="entry name" value="PInositol-4-P-5-kinase_N"/>
</dbReference>
<evidence type="ECO:0000256" key="6">
    <source>
        <dbReference type="ARBA" id="ARBA00022777"/>
    </source>
</evidence>
<dbReference type="FunFam" id="3.30.810.10:FF:000001">
    <property type="entry name" value="1-phosphatidylinositol 3-phosphate 5-kinase FAB1"/>
    <property type="match status" value="1"/>
</dbReference>
<evidence type="ECO:0000256" key="8">
    <source>
        <dbReference type="ARBA" id="ARBA00022840"/>
    </source>
</evidence>
<accession>A0A7J0GYQ9</accession>
<protein>
    <recommendedName>
        <fullName evidence="1">1-phosphatidylinositol-3-phosphate 5-kinase</fullName>
        <ecNumber evidence="1">2.7.1.150</ecNumber>
    </recommendedName>
    <alternativeName>
        <fullName evidence="10">Phosphatidylinositol 3-phosphate 5-kinase type III</fullName>
    </alternativeName>
</protein>
<dbReference type="SUPFAM" id="SSF52029">
    <property type="entry name" value="GroEL apical domain-like"/>
    <property type="match status" value="1"/>
</dbReference>
<evidence type="ECO:0000256" key="3">
    <source>
        <dbReference type="ARBA" id="ARBA00022723"/>
    </source>
</evidence>
<dbReference type="Gene3D" id="3.30.800.10">
    <property type="entry name" value="Phosphatidylinositol Phosphate Kinase II Beta"/>
    <property type="match status" value="1"/>
</dbReference>
<dbReference type="InterPro" id="IPR017455">
    <property type="entry name" value="Znf_FYVE-rel"/>
</dbReference>
<feature type="compositionally biased region" description="Pro residues" evidence="13">
    <location>
        <begin position="121"/>
        <end position="132"/>
    </location>
</feature>
<dbReference type="Pfam" id="PF01504">
    <property type="entry name" value="PIP5K"/>
    <property type="match status" value="1"/>
</dbReference>
<dbReference type="SMART" id="SM00330">
    <property type="entry name" value="PIPKc"/>
    <property type="match status" value="1"/>
</dbReference>
<keyword evidence="7" id="KW-0862">Zinc</keyword>
<proteinExistence type="predicted"/>
<dbReference type="Pfam" id="PF00118">
    <property type="entry name" value="Cpn60_TCP1"/>
    <property type="match status" value="1"/>
</dbReference>
<evidence type="ECO:0000256" key="5">
    <source>
        <dbReference type="ARBA" id="ARBA00022771"/>
    </source>
</evidence>
<feature type="region of interest" description="Disordered" evidence="13">
    <location>
        <begin position="148"/>
        <end position="186"/>
    </location>
</feature>
<dbReference type="EC" id="2.7.1.150" evidence="1"/>
<dbReference type="SUPFAM" id="SSF57903">
    <property type="entry name" value="FYVE/PHD zinc finger"/>
    <property type="match status" value="1"/>
</dbReference>
<evidence type="ECO:0000256" key="7">
    <source>
        <dbReference type="ARBA" id="ARBA00022833"/>
    </source>
</evidence>
<dbReference type="GO" id="GO:0000285">
    <property type="term" value="F:1-phosphatidylinositol-3-phosphate 5-kinase activity"/>
    <property type="evidence" value="ECO:0007669"/>
    <property type="project" value="UniProtKB-EC"/>
</dbReference>
<evidence type="ECO:0000259" key="15">
    <source>
        <dbReference type="PROSITE" id="PS51455"/>
    </source>
</evidence>
<evidence type="ECO:0000256" key="1">
    <source>
        <dbReference type="ARBA" id="ARBA00012009"/>
    </source>
</evidence>
<sequence>MGVPDISFLDQIDRVRYWISWGTSDLTSFSGEFEMPDNNRKLCCECELTFTDTCLKYHCQGCGRVLCGNCVWGFASSGMVSGNMKSTVDAGFDIKSCKFCSETSIRNERGRKYSDKIYPSESPPQSPEPPSPCFSGERLDGYSSSAMRSSVSSFTGHPSPVSVRRSPSRSDEEEAEDSATSFFSPSSEYFNDTSDVDSSSASARHEFYSFRSVGSSPSDSPSRSHILLPIESGFLYRRSKGEPLENTDDCADSLAIFRDQCEKLQKPLDFENNDLIWFPPPPEDEDDETESNFFAYDDDESEIGDSGMEFSSSSSLASMFPAKEKQNEGHKEPLRAVVHGHFRALVSQLLQGEGIKVGKENSTDDWLDVITTLAWQAANFVRPDTSKGGSMDPGDYVKVKSVASGSPSESTLVKGVVCTKNIKHKRMTSQYKNPRLLILGGALEYQRVPNQLSSFNTLLQQEIDHLKMIVSKIEAHRPNLLLVEKSVSSYAQEYLLEKDISLVLNIKRPLLERIARCTGALITPSIDNISTTRLGHCELFRLGRVSEELEKANHFNKKSSKTLMFFEGCPRRLGCTFLPAYHLSLETSFLADEGASLPKMKMKPSIAIPERTTADSAISVIPDTVISVNYQAGADDQDINEGSAGLNLESLEKESSSEHLNIGHNWFPNSIDSRVDYASFDACNDNLASNVPSEDIKGSTVFPSEIEYHTEHEFLEGTDQEKRQWKEVFELKECDRLDENEASSEVLFRDRQYGSMVAFFRYSPIDILAVRLPLSVLEFNGHSQQEWIRKEAAELLSKMESLYKELSAVLNSIEQKSISLGYEKSDASDMHDHIMDLKDRLIKEISDYKESLQPAGEESSRMDLTSVDILELNCLRRSLMIGSHNGGVTCLLRTSVLTMNREENVSKSSKLQELSKDVIQSEDKNEPNLLQYELSVSEDTVSTSCQHYKQEELKTDGEITVGTTSLDNAPSPASNLSDKIDSAWTGTIQLPLKAQFTRHGDEPQVASVRHINQKDEPTFKRPKSPARVYSFDSALRLQERISKRLPPSSLHLSTLRSFHASGEYKNMVRDPVSNVQRTYSQMSQREAQKLNLLLHSTPSFISCASLMPEGARLLLPQTGQIVVAVYDNEPTSIISYAISSKKYEDWIADRPNRHEGSWNASDINGENSSVSTLSSWQSFSSLDLDYFHYGSYGSEDASSTISALFTDHKNSPHLRISFGDESLIAGGKVKFSVTCYFAKQFDALRKKCCPNEVDFVRSLSRCKRWSAQGGKTNVYFAKSLDERLIVKQVQKTELESFEEFAPEYFKYLTDSLNLGSPTCLAKVLGIYQVTVKHLKGGKETKMDLMVMENLFFKRSISRVYDLKGSARSRYNADTTGSNKVLLDMNLLEALRTKPIFLGSKAKRSLERAVWNDTSFLASVDVMDYSLLVGVDDERNELVIGIIDFMRQYTWDKHLETWVKASGILGGPKNASPTIISPKQYKKRFRKAMTTYFLTVPDQWSW</sequence>
<dbReference type="CDD" id="cd03334">
    <property type="entry name" value="Fab1_TCP"/>
    <property type="match status" value="1"/>
</dbReference>
<dbReference type="PROSITE" id="PS51455">
    <property type="entry name" value="PIPK"/>
    <property type="match status" value="1"/>
</dbReference>
<keyword evidence="8 12" id="KW-0067">ATP-binding</keyword>
<evidence type="ECO:0000256" key="13">
    <source>
        <dbReference type="SAM" id="MobiDB-lite"/>
    </source>
</evidence>
<dbReference type="InterPro" id="IPR002423">
    <property type="entry name" value="Cpn60/GroEL/TCP-1"/>
</dbReference>
<keyword evidence="4 12" id="KW-0547">Nucleotide-binding</keyword>
<organism evidence="16 17">
    <name type="scientific">Actinidia rufa</name>
    <dbReference type="NCBI Taxonomy" id="165716"/>
    <lineage>
        <taxon>Eukaryota</taxon>
        <taxon>Viridiplantae</taxon>
        <taxon>Streptophyta</taxon>
        <taxon>Embryophyta</taxon>
        <taxon>Tracheophyta</taxon>
        <taxon>Spermatophyta</taxon>
        <taxon>Magnoliopsida</taxon>
        <taxon>eudicotyledons</taxon>
        <taxon>Gunneridae</taxon>
        <taxon>Pentapetalae</taxon>
        <taxon>asterids</taxon>
        <taxon>Ericales</taxon>
        <taxon>Actinidiaceae</taxon>
        <taxon>Actinidia</taxon>
    </lineage>
</organism>
<dbReference type="Proteomes" id="UP000585474">
    <property type="component" value="Unassembled WGS sequence"/>
</dbReference>
<feature type="domain" description="FYVE-type" evidence="14">
    <location>
        <begin position="37"/>
        <end position="105"/>
    </location>
</feature>
<evidence type="ECO:0000256" key="12">
    <source>
        <dbReference type="PROSITE-ProRule" id="PRU00781"/>
    </source>
</evidence>
<dbReference type="CDD" id="cd17300">
    <property type="entry name" value="PIPKc_PIKfyve"/>
    <property type="match status" value="1"/>
</dbReference>
<dbReference type="FunFam" id="3.30.800.10:FF:000010">
    <property type="entry name" value="Putative 1-phosphatidylinositol-3-phosphate 5-kinase FAB1C"/>
    <property type="match status" value="1"/>
</dbReference>